<accession>A0A251YJ62</accession>
<dbReference type="PANTHER" id="PTHR43201">
    <property type="entry name" value="ACYL-COA SYNTHETASE"/>
    <property type="match status" value="1"/>
</dbReference>
<organism evidence="5 6">
    <name type="scientific">Clavibacter michiganensis</name>
    <dbReference type="NCBI Taxonomy" id="28447"/>
    <lineage>
        <taxon>Bacteria</taxon>
        <taxon>Bacillati</taxon>
        <taxon>Actinomycetota</taxon>
        <taxon>Actinomycetes</taxon>
        <taxon>Micrococcales</taxon>
        <taxon>Microbacteriaceae</taxon>
        <taxon>Clavibacter</taxon>
    </lineage>
</organism>
<keyword evidence="2 5" id="KW-0436">Ligase</keyword>
<gene>
    <name evidence="5" type="primary">baiB</name>
    <name evidence="5" type="ORF">BFL37_10245</name>
</gene>
<protein>
    <submittedName>
        <fullName evidence="5">Bile acid-coenzyme A ligase</fullName>
    </submittedName>
</protein>
<dbReference type="RefSeq" id="WP_086515023.1">
    <property type="nucleotide sequence ID" value="NZ_MDJZ01000016.1"/>
</dbReference>
<dbReference type="Pfam" id="PF00501">
    <property type="entry name" value="AMP-binding"/>
    <property type="match status" value="1"/>
</dbReference>
<evidence type="ECO:0000259" key="3">
    <source>
        <dbReference type="Pfam" id="PF00501"/>
    </source>
</evidence>
<dbReference type="InterPro" id="IPR000873">
    <property type="entry name" value="AMP-dep_synth/lig_dom"/>
</dbReference>
<comment type="caution">
    <text evidence="5">The sequence shown here is derived from an EMBL/GenBank/DDBJ whole genome shotgun (WGS) entry which is preliminary data.</text>
</comment>
<feature type="domain" description="AMP-binding enzyme C-terminal" evidence="4">
    <location>
        <begin position="395"/>
        <end position="459"/>
    </location>
</feature>
<evidence type="ECO:0000259" key="4">
    <source>
        <dbReference type="Pfam" id="PF13193"/>
    </source>
</evidence>
<dbReference type="SUPFAM" id="SSF56801">
    <property type="entry name" value="Acetyl-CoA synthetase-like"/>
    <property type="match status" value="1"/>
</dbReference>
<dbReference type="InterPro" id="IPR045851">
    <property type="entry name" value="AMP-bd_C_sf"/>
</dbReference>
<dbReference type="GO" id="GO:0031956">
    <property type="term" value="F:medium-chain fatty acid-CoA ligase activity"/>
    <property type="evidence" value="ECO:0007669"/>
    <property type="project" value="TreeGrafter"/>
</dbReference>
<dbReference type="Gene3D" id="3.30.300.30">
    <property type="match status" value="1"/>
</dbReference>
<dbReference type="Gene3D" id="3.40.50.12780">
    <property type="entry name" value="N-terminal domain of ligase-like"/>
    <property type="match status" value="1"/>
</dbReference>
<evidence type="ECO:0000313" key="6">
    <source>
        <dbReference type="Proteomes" id="UP000195101"/>
    </source>
</evidence>
<evidence type="ECO:0000256" key="2">
    <source>
        <dbReference type="ARBA" id="ARBA00022598"/>
    </source>
</evidence>
<dbReference type="GO" id="GO:0006631">
    <property type="term" value="P:fatty acid metabolic process"/>
    <property type="evidence" value="ECO:0007669"/>
    <property type="project" value="TreeGrafter"/>
</dbReference>
<sequence>MARQSISRIISGLADADPDRVVVRDDAGTLTARELDRASNRLARAYLALGVGQDDRVAIALPNTREMVVVCAAVWKAGATPQPMSTGLSAEERAHVEDLARPALVVGADSSRKGVPSVPAGWSPPAGLDDGPLPDAWARSWKAPTSSGSTGRPKVVATTAPALLDPTLPVAPYLPLDQVQLVTAPLTHSAAFTYAFRGLMTGHALVLLPRFDERRVLAAIAEQRITWALLVPTMLHRLLRLSADERRAADLSSLRTVLHLGAPCPSGVKRASMDWIGPERLVEVYAGSESNGILTIRGDEWLRHPGSVGRPAAGTAVSIRSAEGRELPAGEVGRIWMRRDGGPAYAYVGAGSARTPDGWDTLGDLGRVDDDGYVFVLDRADDVILRGGVNVHPAEVERVLEQHPDVRGAVAFGVPDDDLGQRVEAVVDIADAEVDAAELLAWARARLDAERRPAAVRLTRTPVRDDAGKTRRRAYARAAVEGRD</sequence>
<reference evidence="5 6" key="1">
    <citation type="submission" date="2016-08" db="EMBL/GenBank/DDBJ databases">
        <title>Genome sequence of Clavibacter michiganensis spp strain CFBP8019.</title>
        <authorList>
            <person name="Thapa S.P."/>
            <person name="Coaker G."/>
            <person name="Jacques M.-A."/>
        </authorList>
    </citation>
    <scope>NUCLEOTIDE SEQUENCE [LARGE SCALE GENOMIC DNA]</scope>
    <source>
        <strain evidence="5">CFBP8019</strain>
    </source>
</reference>
<dbReference type="InterPro" id="IPR042099">
    <property type="entry name" value="ANL_N_sf"/>
</dbReference>
<dbReference type="EMBL" id="MDJZ01000016">
    <property type="protein sequence ID" value="OUE24281.1"/>
    <property type="molecule type" value="Genomic_DNA"/>
</dbReference>
<dbReference type="PANTHER" id="PTHR43201:SF5">
    <property type="entry name" value="MEDIUM-CHAIN ACYL-COA LIGASE ACSF2, MITOCHONDRIAL"/>
    <property type="match status" value="1"/>
</dbReference>
<comment type="similarity">
    <text evidence="1">Belongs to the ATP-dependent AMP-binding enzyme family.</text>
</comment>
<evidence type="ECO:0000256" key="1">
    <source>
        <dbReference type="ARBA" id="ARBA00006432"/>
    </source>
</evidence>
<feature type="domain" description="AMP-dependent synthetase/ligase" evidence="3">
    <location>
        <begin position="15"/>
        <end position="340"/>
    </location>
</feature>
<name>A0A251YJ62_9MICO</name>
<proteinExistence type="inferred from homology"/>
<keyword evidence="6" id="KW-1185">Reference proteome</keyword>
<dbReference type="AlphaFoldDB" id="A0A251YJ62"/>
<dbReference type="InterPro" id="IPR025110">
    <property type="entry name" value="AMP-bd_C"/>
</dbReference>
<dbReference type="OrthoDB" id="9803968at2"/>
<dbReference type="Pfam" id="PF13193">
    <property type="entry name" value="AMP-binding_C"/>
    <property type="match status" value="1"/>
</dbReference>
<dbReference type="Proteomes" id="UP000195101">
    <property type="component" value="Unassembled WGS sequence"/>
</dbReference>
<evidence type="ECO:0000313" key="5">
    <source>
        <dbReference type="EMBL" id="OUE24281.1"/>
    </source>
</evidence>